<evidence type="ECO:0000313" key="2">
    <source>
        <dbReference type="EMBL" id="KAF4417786.1"/>
    </source>
</evidence>
<feature type="compositionally biased region" description="Basic and acidic residues" evidence="1">
    <location>
        <begin position="1"/>
        <end position="16"/>
    </location>
</feature>
<proteinExistence type="predicted"/>
<sequence length="214" mass="24339">MSDPAHEAKQVSDRRRQQNVRAQKKYSQYFATTRPDYLEVTDCVGGRQKRHMECLEDLLFAQMESLDRLVEQNGSLDDDTRARIEPGHITLQDILEAALEALQLQQGKAHFEPTERSGEELLPGLRTDKILVTRVLWEYYRNLAAYHSLGKKLRDLLQDSILLPESIALSAVTTLKLVTRPDSLPVPNFEDAVQKLYEEVLISLLSDPLLLAVA</sequence>
<dbReference type="AlphaFoldDB" id="A0A8H4JBW2"/>
<dbReference type="OrthoDB" id="5973539at2759"/>
<name>A0A8H4JBW2_9HYPO</name>
<dbReference type="EMBL" id="JAADJF010000419">
    <property type="protein sequence ID" value="KAF4417786.1"/>
    <property type="molecule type" value="Genomic_DNA"/>
</dbReference>
<accession>A0A8H4JBW2</accession>
<gene>
    <name evidence="2" type="ORF">FACUT_12015</name>
</gene>
<comment type="caution">
    <text evidence="2">The sequence shown here is derived from an EMBL/GenBank/DDBJ whole genome shotgun (WGS) entry which is preliminary data.</text>
</comment>
<protein>
    <submittedName>
        <fullName evidence="2">Uncharacterized protein</fullName>
    </submittedName>
</protein>
<evidence type="ECO:0000313" key="3">
    <source>
        <dbReference type="Proteomes" id="UP000536711"/>
    </source>
</evidence>
<reference evidence="2 3" key="1">
    <citation type="submission" date="2020-01" db="EMBL/GenBank/DDBJ databases">
        <title>Identification and distribution of gene clusters putatively required for synthesis of sphingolipid metabolism inhibitors in phylogenetically diverse species of the filamentous fungus Fusarium.</title>
        <authorList>
            <person name="Kim H.-S."/>
            <person name="Busman M."/>
            <person name="Brown D.W."/>
            <person name="Divon H."/>
            <person name="Uhlig S."/>
            <person name="Proctor R.H."/>
        </authorList>
    </citation>
    <scope>NUCLEOTIDE SEQUENCE [LARGE SCALE GENOMIC DNA]</scope>
    <source>
        <strain evidence="2 3">NRRL 13308</strain>
    </source>
</reference>
<organism evidence="2 3">
    <name type="scientific">Fusarium acutatum</name>
    <dbReference type="NCBI Taxonomy" id="78861"/>
    <lineage>
        <taxon>Eukaryota</taxon>
        <taxon>Fungi</taxon>
        <taxon>Dikarya</taxon>
        <taxon>Ascomycota</taxon>
        <taxon>Pezizomycotina</taxon>
        <taxon>Sordariomycetes</taxon>
        <taxon>Hypocreomycetidae</taxon>
        <taxon>Hypocreales</taxon>
        <taxon>Nectriaceae</taxon>
        <taxon>Fusarium</taxon>
        <taxon>Fusarium fujikuroi species complex</taxon>
    </lineage>
</organism>
<evidence type="ECO:0000256" key="1">
    <source>
        <dbReference type="SAM" id="MobiDB-lite"/>
    </source>
</evidence>
<feature type="region of interest" description="Disordered" evidence="1">
    <location>
        <begin position="1"/>
        <end position="25"/>
    </location>
</feature>
<keyword evidence="3" id="KW-1185">Reference proteome</keyword>
<dbReference type="Proteomes" id="UP000536711">
    <property type="component" value="Unassembled WGS sequence"/>
</dbReference>